<reference evidence="3" key="1">
    <citation type="journal article" date="2019" name="Sci. Rep.">
        <title>Draft genome of Tanacetum cinerariifolium, the natural source of mosquito coil.</title>
        <authorList>
            <person name="Yamashiro T."/>
            <person name="Shiraishi A."/>
            <person name="Satake H."/>
            <person name="Nakayama K."/>
        </authorList>
    </citation>
    <scope>NUCLEOTIDE SEQUENCE</scope>
</reference>
<dbReference type="SUPFAM" id="SSF56672">
    <property type="entry name" value="DNA/RNA polymerases"/>
    <property type="match status" value="1"/>
</dbReference>
<dbReference type="CDD" id="cd09272">
    <property type="entry name" value="RNase_HI_RT_Ty1"/>
    <property type="match status" value="1"/>
</dbReference>
<dbReference type="PANTHER" id="PTHR11439:SF495">
    <property type="entry name" value="REVERSE TRANSCRIPTASE, RNA-DEPENDENT DNA POLYMERASE-RELATED"/>
    <property type="match status" value="1"/>
</dbReference>
<feature type="non-terminal residue" evidence="3">
    <location>
        <position position="1"/>
    </location>
</feature>
<feature type="domain" description="Retroviral polymerase SH3-like" evidence="2">
    <location>
        <begin position="1"/>
        <end position="30"/>
    </location>
</feature>
<dbReference type="InterPro" id="IPR043502">
    <property type="entry name" value="DNA/RNA_pol_sf"/>
</dbReference>
<evidence type="ECO:0000259" key="1">
    <source>
        <dbReference type="Pfam" id="PF07727"/>
    </source>
</evidence>
<dbReference type="Pfam" id="PF25597">
    <property type="entry name" value="SH3_retrovirus"/>
    <property type="match status" value="1"/>
</dbReference>
<dbReference type="EMBL" id="BKCJ010437616">
    <property type="protein sequence ID" value="GFA51551.1"/>
    <property type="molecule type" value="Genomic_DNA"/>
</dbReference>
<dbReference type="PANTHER" id="PTHR11439">
    <property type="entry name" value="GAG-POL-RELATED RETROTRANSPOSON"/>
    <property type="match status" value="1"/>
</dbReference>
<dbReference type="InterPro" id="IPR057670">
    <property type="entry name" value="SH3_retrovirus"/>
</dbReference>
<organism evidence="3">
    <name type="scientific">Tanacetum cinerariifolium</name>
    <name type="common">Dalmatian daisy</name>
    <name type="synonym">Chrysanthemum cinerariifolium</name>
    <dbReference type="NCBI Taxonomy" id="118510"/>
    <lineage>
        <taxon>Eukaryota</taxon>
        <taxon>Viridiplantae</taxon>
        <taxon>Streptophyta</taxon>
        <taxon>Embryophyta</taxon>
        <taxon>Tracheophyta</taxon>
        <taxon>Spermatophyta</taxon>
        <taxon>Magnoliopsida</taxon>
        <taxon>eudicotyledons</taxon>
        <taxon>Gunneridae</taxon>
        <taxon>Pentapetalae</taxon>
        <taxon>asterids</taxon>
        <taxon>campanulids</taxon>
        <taxon>Asterales</taxon>
        <taxon>Asteraceae</taxon>
        <taxon>Asteroideae</taxon>
        <taxon>Anthemideae</taxon>
        <taxon>Anthemidinae</taxon>
        <taxon>Tanacetum</taxon>
    </lineage>
</organism>
<proteinExistence type="predicted"/>
<protein>
    <submittedName>
        <fullName evidence="3">Retrovirus-related Pol polyprotein from transposon TNT 1-94</fullName>
    </submittedName>
</protein>
<gene>
    <name evidence="3" type="ORF">Tci_623523</name>
</gene>
<evidence type="ECO:0000259" key="2">
    <source>
        <dbReference type="Pfam" id="PF25597"/>
    </source>
</evidence>
<evidence type="ECO:0000313" key="3">
    <source>
        <dbReference type="EMBL" id="GFA51551.1"/>
    </source>
</evidence>
<sequence>GYSTQSRAYRVFNKRTRVIVETNHVNFDELPQMASDHVSSDLAPECQRMALEHDSLSLGLQCQENVTQADRTVTTSNEMDLLFSLMFDELLNGSSKVMSKSSAVSTADALNQRQQQNTSPLYNQLTTDPTCQVPTQAPTVTSIENINQAEMVEEYAQVKNDEFINIFCMPVEDRGETSSRHVDSSNMHTFFQHHPSEHRWTKDHPLEQVIRNPSQSVRTRRQLESDVEMCMFALTVSRTKPKNIKEAMADSTWIESMQEELHQFDRLDVWELVNRPLCKNIINIKWLWKNKRDEENTVIQNNSRLVAKRYAQKEGIDFEESFALMDVKTTFLYGPLKEEVYMNQPDGFVDLYHPDKVYHLKKALYGLKQAPRAWYDELSNFLVSKGFFKGSIDPTLFITKHKGDILLVQIYVDDIIFGSMNPNLSKRFEKLMHSKFEMSMMGELKFFLGIQIHQSPRSIFINQAKYAQEILIKHGMTSCDSVGTPMATKHLDADMSGTLIDQTKYRSMVGALMYLTVSRPDIMHATCYCARYQAKLTEKHLTPVKQIFRYLKDTIHIGFWYPKDTGFELTAFLDSDHAGCLDSRKSTSGGIQFLGGDKLVSWSSKKQDCTSMSSAEAEYVSLSACCAQVLCMRTQLTDYGFYFDKIPMYCDSKAAIAISCNSVQHSHTKHIDIRYHFIKEKVEKGIAELFLSELNTS</sequence>
<accession>A0A699JSR6</accession>
<dbReference type="AlphaFoldDB" id="A0A699JSR6"/>
<feature type="domain" description="Reverse transcriptase Ty1/copia-type" evidence="1">
    <location>
        <begin position="325"/>
        <end position="487"/>
    </location>
</feature>
<dbReference type="Pfam" id="PF07727">
    <property type="entry name" value="RVT_2"/>
    <property type="match status" value="1"/>
</dbReference>
<name>A0A699JSR6_TANCI</name>
<comment type="caution">
    <text evidence="3">The sequence shown here is derived from an EMBL/GenBank/DDBJ whole genome shotgun (WGS) entry which is preliminary data.</text>
</comment>
<dbReference type="InterPro" id="IPR013103">
    <property type="entry name" value="RVT_2"/>
</dbReference>